<sequence length="415" mass="46391">MSKQTYTPAGTQDHLPWLDGLRGIAALWVLASHVQILTGLRNIPVLSWGGVAVDLFMLLSGFLMAHNYFLRQRSEPWESPRTFFLFWLRRFFRIAPLYYVLLIVAFSVGALLAQDRMTIAALWPSTASPLQRYLDGSAANYLTHLSFLFGLMPDYAFRTPLPDWSIGLEMQFYLVFPFIMLALARLGPLLTTLAVLAVCVVARLCFPEYFQRFEMPAFIAMKLYVFMAGIWIAVARKQKSMTLSMLAGLGIMLVWALADRTFHVWEPRAMTVGRLLIVAAMFYLMNNGTLPGSMLLQKPTAFLRAWLSGRVARFLGDTSYCAYLLHLLIVLPVAGALARNAQYIAMPAALRFLLALALILPPVYLLSWGLFHTVEKFGIHMGRVLVRKLSRGTPRGAALPGESGAGDKAAHGIPR</sequence>
<evidence type="ECO:0000259" key="3">
    <source>
        <dbReference type="Pfam" id="PF01757"/>
    </source>
</evidence>
<evidence type="ECO:0000256" key="1">
    <source>
        <dbReference type="SAM" id="MobiDB-lite"/>
    </source>
</evidence>
<organism evidence="4 5">
    <name type="scientific">Herbaspirillum lusitanum</name>
    <dbReference type="NCBI Taxonomy" id="213312"/>
    <lineage>
        <taxon>Bacteria</taxon>
        <taxon>Pseudomonadati</taxon>
        <taxon>Pseudomonadota</taxon>
        <taxon>Betaproteobacteria</taxon>
        <taxon>Burkholderiales</taxon>
        <taxon>Oxalobacteraceae</taxon>
        <taxon>Herbaspirillum</taxon>
    </lineage>
</organism>
<evidence type="ECO:0000313" key="5">
    <source>
        <dbReference type="Proteomes" id="UP001629246"/>
    </source>
</evidence>
<feature type="transmembrane region" description="Helical" evidence="2">
    <location>
        <begin position="90"/>
        <end position="112"/>
    </location>
</feature>
<feature type="transmembrane region" description="Helical" evidence="2">
    <location>
        <begin position="269"/>
        <end position="286"/>
    </location>
</feature>
<gene>
    <name evidence="4" type="ORF">PQR62_09740</name>
</gene>
<protein>
    <submittedName>
        <fullName evidence="4">Acyltransferase</fullName>
    </submittedName>
</protein>
<keyword evidence="2" id="KW-0472">Membrane</keyword>
<dbReference type="InterPro" id="IPR002656">
    <property type="entry name" value="Acyl_transf_3_dom"/>
</dbReference>
<keyword evidence="2" id="KW-0812">Transmembrane</keyword>
<dbReference type="RefSeq" id="WP_408157305.1">
    <property type="nucleotide sequence ID" value="NZ_JAQQFM010000004.1"/>
</dbReference>
<accession>A0ABW9A752</accession>
<feature type="transmembrane region" description="Helical" evidence="2">
    <location>
        <begin position="217"/>
        <end position="234"/>
    </location>
</feature>
<reference evidence="4 5" key="1">
    <citation type="journal article" date="2024" name="Chem. Sci.">
        <title>Discovery of megapolipeptins by genome mining of a Burkholderiales bacteria collection.</title>
        <authorList>
            <person name="Paulo B.S."/>
            <person name="Recchia M.J.J."/>
            <person name="Lee S."/>
            <person name="Fergusson C.H."/>
            <person name="Romanowski S.B."/>
            <person name="Hernandez A."/>
            <person name="Krull N."/>
            <person name="Liu D.Y."/>
            <person name="Cavanagh H."/>
            <person name="Bos A."/>
            <person name="Gray C.A."/>
            <person name="Murphy B.T."/>
            <person name="Linington R.G."/>
            <person name="Eustaquio A.S."/>
        </authorList>
    </citation>
    <scope>NUCLEOTIDE SEQUENCE [LARGE SCALE GENOMIC DNA]</scope>
    <source>
        <strain evidence="4 5">RL21-008-BIB-A</strain>
    </source>
</reference>
<dbReference type="InterPro" id="IPR050879">
    <property type="entry name" value="Acyltransferase_3"/>
</dbReference>
<dbReference type="PANTHER" id="PTHR23028:SF53">
    <property type="entry name" value="ACYL_TRANSF_3 DOMAIN-CONTAINING PROTEIN"/>
    <property type="match status" value="1"/>
</dbReference>
<dbReference type="Proteomes" id="UP001629246">
    <property type="component" value="Unassembled WGS sequence"/>
</dbReference>
<dbReference type="EMBL" id="JAQQFM010000004">
    <property type="protein sequence ID" value="MFL9924548.1"/>
    <property type="molecule type" value="Genomic_DNA"/>
</dbReference>
<feature type="domain" description="Acyltransferase 3" evidence="3">
    <location>
        <begin position="16"/>
        <end position="367"/>
    </location>
</feature>
<feature type="transmembrane region" description="Helical" evidence="2">
    <location>
        <begin position="45"/>
        <end position="70"/>
    </location>
</feature>
<feature type="region of interest" description="Disordered" evidence="1">
    <location>
        <begin position="394"/>
        <end position="415"/>
    </location>
</feature>
<feature type="transmembrane region" description="Helical" evidence="2">
    <location>
        <begin position="350"/>
        <end position="371"/>
    </location>
</feature>
<dbReference type="GO" id="GO:0016746">
    <property type="term" value="F:acyltransferase activity"/>
    <property type="evidence" value="ECO:0007669"/>
    <property type="project" value="UniProtKB-KW"/>
</dbReference>
<evidence type="ECO:0000256" key="2">
    <source>
        <dbReference type="SAM" id="Phobius"/>
    </source>
</evidence>
<keyword evidence="4" id="KW-0808">Transferase</keyword>
<feature type="transmembrane region" description="Helical" evidence="2">
    <location>
        <begin position="320"/>
        <end position="338"/>
    </location>
</feature>
<name>A0ABW9A752_9BURK</name>
<dbReference type="PANTHER" id="PTHR23028">
    <property type="entry name" value="ACETYLTRANSFERASE"/>
    <property type="match status" value="1"/>
</dbReference>
<feature type="transmembrane region" description="Helical" evidence="2">
    <location>
        <begin position="172"/>
        <end position="205"/>
    </location>
</feature>
<proteinExistence type="predicted"/>
<comment type="caution">
    <text evidence="4">The sequence shown here is derived from an EMBL/GenBank/DDBJ whole genome shotgun (WGS) entry which is preliminary data.</text>
</comment>
<evidence type="ECO:0000313" key="4">
    <source>
        <dbReference type="EMBL" id="MFL9924548.1"/>
    </source>
</evidence>
<dbReference type="Pfam" id="PF01757">
    <property type="entry name" value="Acyl_transf_3"/>
    <property type="match status" value="1"/>
</dbReference>
<keyword evidence="4" id="KW-0012">Acyltransferase</keyword>
<feature type="transmembrane region" description="Helical" evidence="2">
    <location>
        <begin position="240"/>
        <end position="257"/>
    </location>
</feature>
<keyword evidence="2" id="KW-1133">Transmembrane helix</keyword>
<keyword evidence="5" id="KW-1185">Reference proteome</keyword>